<gene>
    <name evidence="9" type="ORF">SRAA_0661</name>
</gene>
<dbReference type="SUPFAM" id="SSF52540">
    <property type="entry name" value="P-loop containing nucleoside triphosphate hydrolases"/>
    <property type="match status" value="2"/>
</dbReference>
<protein>
    <submittedName>
        <fullName evidence="9">ABC-type uncharacterized transport system, duplicated ATPase component</fullName>
    </submittedName>
</protein>
<evidence type="ECO:0000256" key="4">
    <source>
        <dbReference type="ARBA" id="ARBA00022475"/>
    </source>
</evidence>
<dbReference type="InterPro" id="IPR003439">
    <property type="entry name" value="ABC_transporter-like_ATP-bd"/>
</dbReference>
<dbReference type="OrthoDB" id="9802772at2"/>
<evidence type="ECO:0000313" key="10">
    <source>
        <dbReference type="Proteomes" id="UP000067461"/>
    </source>
</evidence>
<dbReference type="AlphaFoldDB" id="A0A060NI27"/>
<dbReference type="PANTHER" id="PTHR43297:SF2">
    <property type="entry name" value="DIPEPTIDE TRANSPORT ATP-BINDING PROTEIN DPPD"/>
    <property type="match status" value="1"/>
</dbReference>
<keyword evidence="6" id="KW-0067">ATP-binding</keyword>
<dbReference type="InterPro" id="IPR017871">
    <property type="entry name" value="ABC_transporter-like_CS"/>
</dbReference>
<evidence type="ECO:0000256" key="2">
    <source>
        <dbReference type="ARBA" id="ARBA00005417"/>
    </source>
</evidence>
<dbReference type="GO" id="GO:0005886">
    <property type="term" value="C:plasma membrane"/>
    <property type="evidence" value="ECO:0007669"/>
    <property type="project" value="UniProtKB-SubCell"/>
</dbReference>
<evidence type="ECO:0000256" key="3">
    <source>
        <dbReference type="ARBA" id="ARBA00022448"/>
    </source>
</evidence>
<evidence type="ECO:0000313" key="9">
    <source>
        <dbReference type="EMBL" id="BAO80515.1"/>
    </source>
</evidence>
<dbReference type="RefSeq" id="WP_045533206.1">
    <property type="nucleotide sequence ID" value="NZ_AP014568.1"/>
</dbReference>
<dbReference type="FunFam" id="3.40.50.300:FF:000016">
    <property type="entry name" value="Oligopeptide ABC transporter ATP-binding component"/>
    <property type="match status" value="1"/>
</dbReference>
<dbReference type="NCBIfam" id="NF008453">
    <property type="entry name" value="PRK11308.1"/>
    <property type="match status" value="3"/>
</dbReference>
<feature type="domain" description="ABC transporter" evidence="8">
    <location>
        <begin position="283"/>
        <end position="564"/>
    </location>
</feature>
<name>A0A060NI27_9BURK</name>
<organism evidence="9 10">
    <name type="scientific">Serpentinimonas raichei</name>
    <dbReference type="NCBI Taxonomy" id="1458425"/>
    <lineage>
        <taxon>Bacteria</taxon>
        <taxon>Pseudomonadati</taxon>
        <taxon>Pseudomonadota</taxon>
        <taxon>Betaproteobacteria</taxon>
        <taxon>Burkholderiales</taxon>
        <taxon>Comamonadaceae</taxon>
        <taxon>Serpentinimonas</taxon>
    </lineage>
</organism>
<keyword evidence="7" id="KW-0472">Membrane</keyword>
<dbReference type="Pfam" id="PF00005">
    <property type="entry name" value="ABC_tran"/>
    <property type="match status" value="2"/>
</dbReference>
<dbReference type="InterPro" id="IPR013563">
    <property type="entry name" value="Oligopep_ABC_C"/>
</dbReference>
<dbReference type="PANTHER" id="PTHR43297">
    <property type="entry name" value="OLIGOPEPTIDE TRANSPORT ATP-BINDING PROTEIN APPD"/>
    <property type="match status" value="1"/>
</dbReference>
<accession>A0A060NI27</accession>
<dbReference type="InterPro" id="IPR027417">
    <property type="entry name" value="P-loop_NTPase"/>
</dbReference>
<dbReference type="KEGG" id="cbaa:SRAA_0661"/>
<dbReference type="Proteomes" id="UP000067461">
    <property type="component" value="Chromosome"/>
</dbReference>
<sequence>MQPDSDQPTREASTGPPLLQVRGLRVAFGGQEVVHGIDFELAAGERLALVGESGSGKTVSALSLLRLMPEAEVHGCALLQGRDLLQLSERELRGVRGDEVACIFQEPMTALNPLYTVGNQIGEILLYKKGLSPRQADARVVELLAATGMPEPARRARAYPHQLSGGQRQRAMIAMALASEPRLLIADEPTTALDASLRTQMLELLGTLQQRLGMALLLITHDLHLVQRFADRVLVMERGHLVEQGPVQRVFEQAQHPYTRRLLGSRPRRGFGPQPPVAAEPVLRARQLVVAYEVPRPGLAGWFRSGRFEAVRGIDFELPPGRTLGVVGESGSGKSTLALAALGLLRHQGELQIMGQAWGDPGVGQGRANTPRLRRLRQQVQVVFQDPYSSLSPRLNIEQIVGEGLLIHEPLLSVEQRRTRVLQALHEVGLLPEAPTVDAQGAPNAQGQHNQALLRWLQRYPHEFSGGQRQRIAIARALILQPRLLVLDEPTSALDVTVQQQVLELLLRLQRQHGLSYLLITHDLDVIWALAHHVMVLQGGAVVEQGSAEQVLQSPQHSYTQSLLQACAPLSQSAPASQTSQTDQSHEG</sequence>
<dbReference type="Gene3D" id="3.40.50.300">
    <property type="entry name" value="P-loop containing nucleotide triphosphate hydrolases"/>
    <property type="match status" value="2"/>
</dbReference>
<reference evidence="9 10" key="1">
    <citation type="journal article" date="2014" name="Nat. Commun.">
        <title>Physiological and genomic features of highly alkaliphilic hydrogen-utilizing Betaproteobacteria from a continental serpentinizing site.</title>
        <authorList>
            <person name="Suzuki S."/>
            <person name="Kuenen J.G."/>
            <person name="Schipper K."/>
            <person name="van der Velde S."/>
            <person name="Ishii S."/>
            <person name="Wu A."/>
            <person name="Sorokin D.Y."/>
            <person name="Tenney A."/>
            <person name="Meng X.Y."/>
            <person name="Morrill P.L."/>
            <person name="Kamagata Y."/>
            <person name="Muyzer G."/>
            <person name="Nealson K.H."/>
        </authorList>
    </citation>
    <scope>NUCLEOTIDE SEQUENCE [LARGE SCALE GENOMIC DNA]</scope>
    <source>
        <strain evidence="9 10">A1</strain>
    </source>
</reference>
<evidence type="ECO:0000256" key="6">
    <source>
        <dbReference type="ARBA" id="ARBA00022840"/>
    </source>
</evidence>
<dbReference type="Pfam" id="PF08352">
    <property type="entry name" value="oligo_HPY"/>
    <property type="match status" value="2"/>
</dbReference>
<dbReference type="GO" id="GO:0055085">
    <property type="term" value="P:transmembrane transport"/>
    <property type="evidence" value="ECO:0007669"/>
    <property type="project" value="UniProtKB-ARBA"/>
</dbReference>
<dbReference type="GO" id="GO:0005524">
    <property type="term" value="F:ATP binding"/>
    <property type="evidence" value="ECO:0007669"/>
    <property type="project" value="UniProtKB-KW"/>
</dbReference>
<dbReference type="HOGENOM" id="CLU_000604_86_2_4"/>
<evidence type="ECO:0000256" key="1">
    <source>
        <dbReference type="ARBA" id="ARBA00004417"/>
    </source>
</evidence>
<dbReference type="CDD" id="cd03257">
    <property type="entry name" value="ABC_NikE_OppD_transporters"/>
    <property type="match status" value="2"/>
</dbReference>
<dbReference type="PROSITE" id="PS50893">
    <property type="entry name" value="ABC_TRANSPORTER_2"/>
    <property type="match status" value="2"/>
</dbReference>
<evidence type="ECO:0000256" key="7">
    <source>
        <dbReference type="ARBA" id="ARBA00023136"/>
    </source>
</evidence>
<evidence type="ECO:0000259" key="8">
    <source>
        <dbReference type="PROSITE" id="PS50893"/>
    </source>
</evidence>
<keyword evidence="4" id="KW-1003">Cell membrane</keyword>
<comment type="subcellular location">
    <subcellularLocation>
        <location evidence="1">Cell inner membrane</location>
        <topology evidence="1">Peripheral membrane protein</topology>
    </subcellularLocation>
</comment>
<keyword evidence="5" id="KW-0547">Nucleotide-binding</keyword>
<dbReference type="SMART" id="SM00382">
    <property type="entry name" value="AAA"/>
    <property type="match status" value="2"/>
</dbReference>
<dbReference type="InterPro" id="IPR003593">
    <property type="entry name" value="AAA+_ATPase"/>
</dbReference>
<keyword evidence="3" id="KW-0813">Transport</keyword>
<comment type="similarity">
    <text evidence="2">Belongs to the ABC transporter superfamily.</text>
</comment>
<feature type="domain" description="ABC transporter" evidence="8">
    <location>
        <begin position="19"/>
        <end position="263"/>
    </location>
</feature>
<dbReference type="PROSITE" id="PS00211">
    <property type="entry name" value="ABC_TRANSPORTER_1"/>
    <property type="match status" value="2"/>
</dbReference>
<dbReference type="InterPro" id="IPR050388">
    <property type="entry name" value="ABC_Ni/Peptide_Import"/>
</dbReference>
<proteinExistence type="inferred from homology"/>
<keyword evidence="10" id="KW-1185">Reference proteome</keyword>
<dbReference type="GO" id="GO:0015833">
    <property type="term" value="P:peptide transport"/>
    <property type="evidence" value="ECO:0007669"/>
    <property type="project" value="InterPro"/>
</dbReference>
<dbReference type="GO" id="GO:0016887">
    <property type="term" value="F:ATP hydrolysis activity"/>
    <property type="evidence" value="ECO:0007669"/>
    <property type="project" value="InterPro"/>
</dbReference>
<dbReference type="STRING" id="1458425.SRAA_0661"/>
<dbReference type="EMBL" id="AP014568">
    <property type="protein sequence ID" value="BAO80515.1"/>
    <property type="molecule type" value="Genomic_DNA"/>
</dbReference>
<evidence type="ECO:0000256" key="5">
    <source>
        <dbReference type="ARBA" id="ARBA00022741"/>
    </source>
</evidence>